<dbReference type="Proteomes" id="UP001143372">
    <property type="component" value="Unassembled WGS sequence"/>
</dbReference>
<dbReference type="EMBL" id="BSFI01000007">
    <property type="protein sequence ID" value="GLK68102.1"/>
    <property type="molecule type" value="Genomic_DNA"/>
</dbReference>
<dbReference type="InterPro" id="IPR006433">
    <property type="entry name" value="Prohead_protease"/>
</dbReference>
<keyword evidence="6" id="KW-1185">Reference proteome</keyword>
<reference evidence="5" key="2">
    <citation type="submission" date="2023-01" db="EMBL/GenBank/DDBJ databases">
        <authorList>
            <person name="Sun Q."/>
            <person name="Evtushenko L."/>
        </authorList>
    </citation>
    <scope>NUCLEOTIDE SEQUENCE</scope>
    <source>
        <strain evidence="5">VKM B-2347</strain>
    </source>
</reference>
<evidence type="ECO:0000259" key="4">
    <source>
        <dbReference type="Pfam" id="PF04586"/>
    </source>
</evidence>
<protein>
    <submittedName>
        <fullName evidence="5">Primosome assembly protein PriA</fullName>
    </submittedName>
</protein>
<dbReference type="NCBIfam" id="TIGR01543">
    <property type="entry name" value="proheadase_HK97"/>
    <property type="match status" value="1"/>
</dbReference>
<dbReference type="Pfam" id="PF04586">
    <property type="entry name" value="Peptidase_S78"/>
    <property type="match status" value="1"/>
</dbReference>
<dbReference type="InterPro" id="IPR054613">
    <property type="entry name" value="Peptidase_S78_dom"/>
</dbReference>
<name>A0A9W6IZW3_9HYPH</name>
<dbReference type="GO" id="GO:0006508">
    <property type="term" value="P:proteolysis"/>
    <property type="evidence" value="ECO:0007669"/>
    <property type="project" value="UniProtKB-KW"/>
</dbReference>
<proteinExistence type="predicted"/>
<keyword evidence="2" id="KW-0645">Protease</keyword>
<reference evidence="5" key="1">
    <citation type="journal article" date="2014" name="Int. J. Syst. Evol. Microbiol.">
        <title>Complete genome sequence of Corynebacterium casei LMG S-19264T (=DSM 44701T), isolated from a smear-ripened cheese.</title>
        <authorList>
            <consortium name="US DOE Joint Genome Institute (JGI-PGF)"/>
            <person name="Walter F."/>
            <person name="Albersmeier A."/>
            <person name="Kalinowski J."/>
            <person name="Ruckert C."/>
        </authorList>
    </citation>
    <scope>NUCLEOTIDE SEQUENCE</scope>
    <source>
        <strain evidence="5">VKM B-2347</strain>
    </source>
</reference>
<evidence type="ECO:0000313" key="6">
    <source>
        <dbReference type="Proteomes" id="UP001143372"/>
    </source>
</evidence>
<dbReference type="AlphaFoldDB" id="A0A9W6IZW3"/>
<evidence type="ECO:0000256" key="2">
    <source>
        <dbReference type="ARBA" id="ARBA00022670"/>
    </source>
</evidence>
<evidence type="ECO:0000313" key="5">
    <source>
        <dbReference type="EMBL" id="GLK68102.1"/>
    </source>
</evidence>
<evidence type="ECO:0000256" key="1">
    <source>
        <dbReference type="ARBA" id="ARBA00022612"/>
    </source>
</evidence>
<gene>
    <name evidence="5" type="ORF">GCM10008179_17400</name>
</gene>
<sequence length="230" mass="25390">MALSLKTRDLGLSVKEIRPNGVFSGYASLWGAIDTYRERVERGAFGESLAAAAEKNRALPILWQHRTAEPIGVWTKLEEDERGLYGEGELWLDEAPYARVAHKGMASRCVTGLSIGYFVQDDSFDDKERVRTLKKLDLREVSIVTDPALEEARVDTIKAKLAAGEQISEREFARVLRERGFSRTAADEIAVVGFTEWSRRETGTVTANSPAGWGDLAKALGGLSLPKFGD</sequence>
<dbReference type="RefSeq" id="WP_271168328.1">
    <property type="nucleotide sequence ID" value="NZ_BSFI01000007.1"/>
</dbReference>
<organism evidence="5 6">
    <name type="scientific">Hansschlegelia plantiphila</name>
    <dbReference type="NCBI Taxonomy" id="374655"/>
    <lineage>
        <taxon>Bacteria</taxon>
        <taxon>Pseudomonadati</taxon>
        <taxon>Pseudomonadota</taxon>
        <taxon>Alphaproteobacteria</taxon>
        <taxon>Hyphomicrobiales</taxon>
        <taxon>Methylopilaceae</taxon>
        <taxon>Hansschlegelia</taxon>
    </lineage>
</organism>
<dbReference type="SUPFAM" id="SSF50789">
    <property type="entry name" value="Herpes virus serine proteinase, assemblin"/>
    <property type="match status" value="1"/>
</dbReference>
<accession>A0A9W6IZW3</accession>
<evidence type="ECO:0000256" key="3">
    <source>
        <dbReference type="ARBA" id="ARBA00022801"/>
    </source>
</evidence>
<comment type="caution">
    <text evidence="5">The sequence shown here is derived from an EMBL/GenBank/DDBJ whole genome shotgun (WGS) entry which is preliminary data.</text>
</comment>
<keyword evidence="1" id="KW-1188">Viral release from host cell</keyword>
<dbReference type="GO" id="GO:0008233">
    <property type="term" value="F:peptidase activity"/>
    <property type="evidence" value="ECO:0007669"/>
    <property type="project" value="UniProtKB-KW"/>
</dbReference>
<feature type="domain" description="Prohead serine protease" evidence="4">
    <location>
        <begin position="21"/>
        <end position="165"/>
    </location>
</feature>
<keyword evidence="3" id="KW-0378">Hydrolase</keyword>